<accession>X1F4K7</accession>
<comment type="caution">
    <text evidence="1">The sequence shown here is derived from an EMBL/GenBank/DDBJ whole genome shotgun (WGS) entry which is preliminary data.</text>
</comment>
<proteinExistence type="predicted"/>
<evidence type="ECO:0000313" key="1">
    <source>
        <dbReference type="EMBL" id="GAH39882.1"/>
    </source>
</evidence>
<name>X1F4K7_9ZZZZ</name>
<dbReference type="AlphaFoldDB" id="X1F4K7"/>
<organism evidence="1">
    <name type="scientific">marine sediment metagenome</name>
    <dbReference type="NCBI Taxonomy" id="412755"/>
    <lineage>
        <taxon>unclassified sequences</taxon>
        <taxon>metagenomes</taxon>
        <taxon>ecological metagenomes</taxon>
    </lineage>
</organism>
<gene>
    <name evidence="1" type="ORF">S03H2_13799</name>
</gene>
<protein>
    <submittedName>
        <fullName evidence="1">Uncharacterized protein</fullName>
    </submittedName>
</protein>
<sequence>MTRQKRYSTVLVRKFQITEEQADVLIEAGLEIVRRARAAEAGVLLALGFSRDEVARIKGI</sequence>
<dbReference type="EMBL" id="BARU01006999">
    <property type="protein sequence ID" value="GAH39882.1"/>
    <property type="molecule type" value="Genomic_DNA"/>
</dbReference>
<reference evidence="1" key="1">
    <citation type="journal article" date="2014" name="Front. Microbiol.">
        <title>High frequency of phylogenetically diverse reductive dehalogenase-homologous genes in deep subseafloor sedimentary metagenomes.</title>
        <authorList>
            <person name="Kawai M."/>
            <person name="Futagami T."/>
            <person name="Toyoda A."/>
            <person name="Takaki Y."/>
            <person name="Nishi S."/>
            <person name="Hori S."/>
            <person name="Arai W."/>
            <person name="Tsubouchi T."/>
            <person name="Morono Y."/>
            <person name="Uchiyama I."/>
            <person name="Ito T."/>
            <person name="Fujiyama A."/>
            <person name="Inagaki F."/>
            <person name="Takami H."/>
        </authorList>
    </citation>
    <scope>NUCLEOTIDE SEQUENCE</scope>
    <source>
        <strain evidence="1">Expedition CK06-06</strain>
    </source>
</reference>